<dbReference type="OrthoDB" id="125159at2759"/>
<dbReference type="SUPFAM" id="SSF56672">
    <property type="entry name" value="DNA/RNA polymerases"/>
    <property type="match status" value="1"/>
</dbReference>
<dbReference type="Proteomes" id="UP000604046">
    <property type="component" value="Unassembled WGS sequence"/>
</dbReference>
<keyword evidence="3" id="KW-1185">Reference proteome</keyword>
<dbReference type="InterPro" id="IPR052055">
    <property type="entry name" value="Hepadnavirus_pol/RT"/>
</dbReference>
<feature type="region of interest" description="Disordered" evidence="1">
    <location>
        <begin position="1945"/>
        <end position="1975"/>
    </location>
</feature>
<feature type="compositionally biased region" description="Low complexity" evidence="1">
    <location>
        <begin position="2378"/>
        <end position="2392"/>
    </location>
</feature>
<dbReference type="InterPro" id="IPR043502">
    <property type="entry name" value="DNA/RNA_pol_sf"/>
</dbReference>
<evidence type="ECO:0000313" key="3">
    <source>
        <dbReference type="Proteomes" id="UP000604046"/>
    </source>
</evidence>
<reference evidence="2" key="1">
    <citation type="submission" date="2021-02" db="EMBL/GenBank/DDBJ databases">
        <authorList>
            <person name="Dougan E. K."/>
            <person name="Rhodes N."/>
            <person name="Thang M."/>
            <person name="Chan C."/>
        </authorList>
    </citation>
    <scope>NUCLEOTIDE SEQUENCE</scope>
</reference>
<name>A0A812QKV2_9DINO</name>
<dbReference type="EMBL" id="CAJNDS010002250">
    <property type="protein sequence ID" value="CAE7392426.1"/>
    <property type="molecule type" value="Genomic_DNA"/>
</dbReference>
<feature type="region of interest" description="Disordered" evidence="1">
    <location>
        <begin position="1"/>
        <end position="52"/>
    </location>
</feature>
<feature type="region of interest" description="Disordered" evidence="1">
    <location>
        <begin position="258"/>
        <end position="287"/>
    </location>
</feature>
<accession>A0A812QKV2</accession>
<protein>
    <submittedName>
        <fullName evidence="2">Uncharacterized protein</fullName>
    </submittedName>
</protein>
<proteinExistence type="predicted"/>
<feature type="compositionally biased region" description="Basic and acidic residues" evidence="1">
    <location>
        <begin position="18"/>
        <end position="39"/>
    </location>
</feature>
<dbReference type="PANTHER" id="PTHR33050">
    <property type="entry name" value="REVERSE TRANSCRIPTASE DOMAIN-CONTAINING PROTEIN"/>
    <property type="match status" value="1"/>
</dbReference>
<evidence type="ECO:0000313" key="2">
    <source>
        <dbReference type="EMBL" id="CAE7392426.1"/>
    </source>
</evidence>
<comment type="caution">
    <text evidence="2">The sequence shown here is derived from an EMBL/GenBank/DDBJ whole genome shotgun (WGS) entry which is preliminary data.</text>
</comment>
<evidence type="ECO:0000256" key="1">
    <source>
        <dbReference type="SAM" id="MobiDB-lite"/>
    </source>
</evidence>
<gene>
    <name evidence="2" type="ORF">SNAT2548_LOCUS21388</name>
</gene>
<dbReference type="PANTHER" id="PTHR33050:SF7">
    <property type="entry name" value="RIBONUCLEASE H"/>
    <property type="match status" value="1"/>
</dbReference>
<organism evidence="2 3">
    <name type="scientific">Symbiodinium natans</name>
    <dbReference type="NCBI Taxonomy" id="878477"/>
    <lineage>
        <taxon>Eukaryota</taxon>
        <taxon>Sar</taxon>
        <taxon>Alveolata</taxon>
        <taxon>Dinophyceae</taxon>
        <taxon>Suessiales</taxon>
        <taxon>Symbiodiniaceae</taxon>
        <taxon>Symbiodinium</taxon>
    </lineage>
</organism>
<sequence length="3089" mass="344137">MAAASATVEKSGNMDLPEADKVKNSEPEDKTAESKEKDLLTTPPATKRLRRLGPMDSDVTFIGFGGETEVCRLLRSGRKAMLQNKSTGEYLLIDGFQDLLEADATLRVSVDDGEEPEVIERPLMHVFDMHLQREGERMNIVTKHGSITMHLEDLEQAKDTVALSVDLPGHNSKWDMEVYVWHKPRGLCQSSVSFLLRWCVDCLGGAARRNFIGFSAKAWRNLLAKYYSPLVPEEGIDAKAAAQEDIVESSWSQKFKELSQKQGESDSQAQDSQAQDSQAQDSQTSLGEETRELEQQDWFCSPFAMMVLLLEWCTRGPRANSSWVLSDPDMRSRARAMLKGLFVVFCELSWQQKGSAEKDGHEFVFQFRKVEGEVLVDVKALARSCKCAQRFFGSDRAEMELVELLMLLRKADSYNGSSPERRQAFTALQSFIFVCVTNMIEGSLRTKTWTCTKVEQLSQLRSARGYRKVSFGFRQALISTTGNCNVSGVASAAAGQEIFVEGQRSRRHARPEQYLLQDRYNYMKAGKQLVKEAPVLGLTADAVSVGSDHILNVFLWEPSKEQAYLCPPQVERQLKLNENLFKNKAALWTAKATEFVKAREDEDQETRRLRLKQKTRTQDRLPTRLWLQCVQNALRLSGRNLQEFVGEPYDDKAAEVPRGPTFKLLVVTTDQEALQITGCNFLKHKKGLGLLHIYDPMHRRQNDVLLSMADAGLLRRVCMNLSLYNIKYGPWLKGGWFRMLQETAHQLRDMPRNDPLLLKFWPDILKDRGFLLEDSQTGRDHFLKTLRSQEFLTSKGPVAATTKFNSIATAHRPIDSHWSSQAFVMTATCMVQGWVQFADQLWCPDGTVDKEAEEGLSRSKAKRQAKEKLEQLRSRAVNSLHAMTKYMNDDCIKSESRIIAAVLEPESAAASKMLQEMRGSGKTLEYFVSWAHGGWLDTAKSHLQLLTDTHALDRIGLCMAWDKDCQPGEVDWDLAMATKLWKFTLSIFKFRAGSNLWHTWGPGASAGLLGETEEKVCFSLQWHRDLFDAVLAVKENGSHAAQALLQHSMCEEVWIKHVFHWLARANFREVPEGLDSLLRKESSLSWDWPPVPVFQAPPSLFTYVFESSLCGVLVSSREGARVLLWLDSDRRRQAEVPVQDYEAHLAACTRKVNKTGYSRSWDFRLRPSIVLFTGVVRSRGMFPPVPSLVPVITPVTPTVAAVTKIAMISRVRLDDSWGAHLERRLSAAIQKWVALVVEDPLSFDVGRRCAAFVGNDEAISQGLLHTFSGKSAGTLHSRAGPLIRFVAWAKARQCKPLPFSEALLYHFLLESESTCAPSFGKALMSALAFCKFVLGVENVSDVLSSGRFGGLARSMFLNKRKRRQKPPLTVDMVKALERLVISEREGDIDRLCAGFFLVCVYLRARYSDAQGLKNLAIDEPEGFAGRLTGYFQGEASRTKTSFSLERKTALLPMVGPLFGLTAVPWFKTWFGLREDMGIPEGEDFPLLPSRGLEGGWAPVPPSATVAAAWLRGILISRGFPEVRKLGTHSCKCTCLSWLSKHGVDPLHRRVLGYHKAPQDEMMHVYGRDNVSPALRSLEAVIQDIRQGLFLPDVTRSGYFPTQPQREPGPEFVEEPSESEVSLDEEDNVQDLRAEEAAADQVVNRGTRFWREVNHDLKMWLYGPFAMAITESKANFSSRATALGLAADALKKFTDAGIDCMSKFAFISAFVPGNTDESPFTDAVAGVLGRAANLAELSVLRRLLHESYNLTVSELQVQVERTEDSAPRRLAAPDRADRLQRQHRLAGLNIHGPTLPGHSVIDRCVQMYEDNSLSYLPLQSCPCRDDEVKFKKDRDDKMLAVDGTGHVSLRSQAVKVEADVSTDLLLKHALTRRGLALDQAGILSFAEHERWSEALFQARFRDPPDQYARVTLQQLIQARRTGSEAQVHVTDDKDVAQLGEELVLSSSDDEIPEGESSPKHVPCSASVPPQPLSDNPEAFASQLLEKPWLEASDVLQLFEMLPMAAPQRGTEGKAFATGAFARVKVNGQQQKGVLLPVGAGPVLFDARRALHLTEPWKGRRVVLVAFSIGAFSRLSSEASERLSALQFNLPNQPDAAAFQERPQLPVRLPWPPRLPLLASAPSVPDIPKPAAGEPLFLELCAGTAMLSRCFHEVGVPVMPIDHQHNRHLPLAKVCNLSLTEDSTWDFLRHLIDTCDILFVHAAPPCGTCSMARHIRRKGVSAGPLRSKQFPMGLPSLNGVDRAKVEAANQICTKLGRFLQDLGRRAIPWSVENPESSMLWQLPCFQPLVQDNHVFSFDMSCYGGSRLTHRSLLTSCFGLRHFRQRCSGGHEHLPWRPKVAPGGKVHFPTADEAAYPRPFCVQFVALVFRHLGRPLPATPAPQVSAQASASSARQPRGRRIPPVMPEFKRVLVYQVAALPQVDHKRRLLQPLRDAPAGSKLISSTSLLSEVGLSSASETTVQAVAELVDSSSSESGDTASPVGPDDQASTCFEVSLGVYASPEEFVDECLNVEHPFDQLHAVPDVLKQCLFDMLTKGPAWVVDRRAKLLKKWTQWARDLEAEEAGLRKSLDPEVAKVLQGKRLLLLEKIASSIGWVDMGVFAELRKGFDLVGHAKHTGVFALEPRPPKLPKDDFLAATKFLRPALLGKVKSSSMDRNARELWEKTMQEVESGMLEGPLSSQQLDDRHPSGWLPTRRFGVEQISAAGRKLRPVDDFTENKVNLAFGSMDKLDLNALDQLICTCRIWARAMCGGHDCELVLSSGLVLKGRVHPGWKKAGHQPLLTTLDLRAAYKQFAVSADSRAWAVIALLNPDTLVPGLFESKALPFGSAASVLHFNRLSRLLWRLGVELLIPWGNFFDDFPAMSPSAISDNTMSTMTALCSLLGFAFADDKLSPFQPAATMLGVEVDCSRCVEGLVLVRNKPGRAEELVVSLEEFLREGVISRKRYLSLMGRLHYTDSYILGKSGRLIMADIRSWARGHCSDELVLDDAARESLRLFIARLRACEPRQVPCGVASHVVHVFTDGASEGEVHSIGGVLVVQGRLHSCFGSLVPDHLISKWTSTMRHIIGPVESYPKESLAPVHCFAARFVFHR</sequence>
<feature type="region of interest" description="Disordered" evidence="1">
    <location>
        <begin position="2376"/>
        <end position="2398"/>
    </location>
</feature>
<feature type="compositionally biased region" description="Low complexity" evidence="1">
    <location>
        <begin position="265"/>
        <end position="283"/>
    </location>
</feature>
<feature type="region of interest" description="Disordered" evidence="1">
    <location>
        <begin position="2464"/>
        <end position="2483"/>
    </location>
</feature>